<name>A0AAW5NTM2_9BACE</name>
<organism evidence="2 3">
    <name type="scientific">Bacteroides faecis</name>
    <dbReference type="NCBI Taxonomy" id="674529"/>
    <lineage>
        <taxon>Bacteria</taxon>
        <taxon>Pseudomonadati</taxon>
        <taxon>Bacteroidota</taxon>
        <taxon>Bacteroidia</taxon>
        <taxon>Bacteroidales</taxon>
        <taxon>Bacteroidaceae</taxon>
        <taxon>Bacteroides</taxon>
    </lineage>
</organism>
<dbReference type="EMBL" id="JANUTS010000001">
    <property type="protein sequence ID" value="MCS2791643.1"/>
    <property type="molecule type" value="Genomic_DNA"/>
</dbReference>
<dbReference type="RefSeq" id="WP_010536285.1">
    <property type="nucleotide sequence ID" value="NZ_CAJTBR010000093.1"/>
</dbReference>
<evidence type="ECO:0000313" key="2">
    <source>
        <dbReference type="EMBL" id="MCS2791643.1"/>
    </source>
</evidence>
<evidence type="ECO:0000256" key="1">
    <source>
        <dbReference type="SAM" id="Phobius"/>
    </source>
</evidence>
<feature type="transmembrane region" description="Helical" evidence="1">
    <location>
        <begin position="34"/>
        <end position="53"/>
    </location>
</feature>
<dbReference type="Proteomes" id="UP001204548">
    <property type="component" value="Unassembled WGS sequence"/>
</dbReference>
<feature type="transmembrane region" description="Helical" evidence="1">
    <location>
        <begin position="96"/>
        <end position="114"/>
    </location>
</feature>
<keyword evidence="1" id="KW-0472">Membrane</keyword>
<feature type="transmembrane region" description="Helical" evidence="1">
    <location>
        <begin position="7"/>
        <end position="28"/>
    </location>
</feature>
<protein>
    <submittedName>
        <fullName evidence="2">Uncharacterized protein</fullName>
    </submittedName>
</protein>
<accession>A0AAW5NTM2</accession>
<feature type="transmembrane region" description="Helical" evidence="1">
    <location>
        <begin position="65"/>
        <end position="84"/>
    </location>
</feature>
<comment type="caution">
    <text evidence="2">The sequence shown here is derived from an EMBL/GenBank/DDBJ whole genome shotgun (WGS) entry which is preliminary data.</text>
</comment>
<keyword evidence="1" id="KW-0812">Transmembrane</keyword>
<reference evidence="2" key="1">
    <citation type="submission" date="2022-08" db="EMBL/GenBank/DDBJ databases">
        <title>Genome Sequencing of Bacteroides fragilis Group Isolates with Nanopore Technology.</title>
        <authorList>
            <person name="Tisza M.J."/>
            <person name="Smith D."/>
            <person name="Dekker J.P."/>
        </authorList>
    </citation>
    <scope>NUCLEOTIDE SEQUENCE</scope>
    <source>
        <strain evidence="2">BFG-351</strain>
    </source>
</reference>
<proteinExistence type="predicted"/>
<gene>
    <name evidence="2" type="ORF">NXW97_06400</name>
</gene>
<keyword evidence="1" id="KW-1133">Transmembrane helix</keyword>
<evidence type="ECO:0000313" key="3">
    <source>
        <dbReference type="Proteomes" id="UP001204548"/>
    </source>
</evidence>
<sequence length="124" mass="14428">MQYVKENVADIIILILLAVWGIYEVLMIPFLYDTIVSVFISCSLVCLFPWACKSTKIEYQRIRNGALRYSFTFMIALLGSLKIVEVLREHTFDIDGIKVIFIGIFLQSAYFLIVKLKCSRNYER</sequence>
<dbReference type="AlphaFoldDB" id="A0AAW5NTM2"/>